<dbReference type="InterPro" id="IPR009619">
    <property type="entry name" value="CrgA"/>
</dbReference>
<organism evidence="9 10">
    <name type="scientific">Natronosporangium hydrolyticum</name>
    <dbReference type="NCBI Taxonomy" id="2811111"/>
    <lineage>
        <taxon>Bacteria</taxon>
        <taxon>Bacillati</taxon>
        <taxon>Actinomycetota</taxon>
        <taxon>Actinomycetes</taxon>
        <taxon>Micromonosporales</taxon>
        <taxon>Micromonosporaceae</taxon>
        <taxon>Natronosporangium</taxon>
    </lineage>
</organism>
<evidence type="ECO:0000256" key="7">
    <source>
        <dbReference type="HAMAP-Rule" id="MF_00631"/>
    </source>
</evidence>
<comment type="subcellular location">
    <subcellularLocation>
        <location evidence="7">Cell membrane</location>
        <topology evidence="7">Multi-pass membrane protein</topology>
    </subcellularLocation>
</comment>
<feature type="transmembrane region" description="Helical" evidence="7">
    <location>
        <begin position="33"/>
        <end position="54"/>
    </location>
</feature>
<dbReference type="Pfam" id="PF06781">
    <property type="entry name" value="CrgA"/>
    <property type="match status" value="1"/>
</dbReference>
<dbReference type="AlphaFoldDB" id="A0A895YAE8"/>
<dbReference type="RefSeq" id="WP_239676911.1">
    <property type="nucleotide sequence ID" value="NZ_CP070499.1"/>
</dbReference>
<evidence type="ECO:0000256" key="4">
    <source>
        <dbReference type="ARBA" id="ARBA00022989"/>
    </source>
</evidence>
<name>A0A895YAE8_9ACTN</name>
<evidence type="ECO:0000313" key="10">
    <source>
        <dbReference type="Proteomes" id="UP000662857"/>
    </source>
</evidence>
<keyword evidence="5 7" id="KW-0472">Membrane</keyword>
<keyword evidence="6 7" id="KW-0131">Cell cycle</keyword>
<gene>
    <name evidence="7" type="primary">crgA</name>
    <name evidence="9" type="ORF">JQS43_25465</name>
</gene>
<dbReference type="HAMAP" id="MF_00631">
    <property type="entry name" value="CrgA"/>
    <property type="match status" value="1"/>
</dbReference>
<keyword evidence="10" id="KW-1185">Reference proteome</keyword>
<keyword evidence="2 7" id="KW-0132">Cell division</keyword>
<evidence type="ECO:0000256" key="1">
    <source>
        <dbReference type="ARBA" id="ARBA00022475"/>
    </source>
</evidence>
<comment type="similarity">
    <text evidence="7">Belongs to the CrgA family.</text>
</comment>
<evidence type="ECO:0000256" key="3">
    <source>
        <dbReference type="ARBA" id="ARBA00022692"/>
    </source>
</evidence>
<sequence length="87" mass="9728">MPKSTIRKKKVYTPPAEVRPASDATRRKPSPPWLPVSAVCMIVFGIAWLVVFYITTGDYPVAAWGYWNLVIGFGAMVSSLAVLSRWR</sequence>
<evidence type="ECO:0000256" key="6">
    <source>
        <dbReference type="ARBA" id="ARBA00023306"/>
    </source>
</evidence>
<reference evidence="9" key="1">
    <citation type="submission" date="2021-02" db="EMBL/GenBank/DDBJ databases">
        <title>Natrosporangium hydrolyticum gen. nov., sp. nov, a haloalkaliphilic actinobacterium from a soda solonchak soil.</title>
        <authorList>
            <person name="Sorokin D.Y."/>
            <person name="Khijniak T.V."/>
            <person name="Zakharycheva A.P."/>
            <person name="Boueva O.V."/>
            <person name="Ariskina E.V."/>
            <person name="Hahnke R.L."/>
            <person name="Bunk B."/>
            <person name="Sproer C."/>
            <person name="Schumann P."/>
            <person name="Evtushenko L.I."/>
            <person name="Kublanov I.V."/>
        </authorList>
    </citation>
    <scope>NUCLEOTIDE SEQUENCE</scope>
    <source>
        <strain evidence="9">DSM 106523</strain>
    </source>
</reference>
<accession>A0A895YAE8</accession>
<feature type="region of interest" description="Disordered" evidence="8">
    <location>
        <begin position="1"/>
        <end position="30"/>
    </location>
</feature>
<comment type="function">
    <text evidence="7">Involved in cell division.</text>
</comment>
<keyword evidence="1 7" id="KW-1003">Cell membrane</keyword>
<dbReference type="GO" id="GO:0051301">
    <property type="term" value="P:cell division"/>
    <property type="evidence" value="ECO:0007669"/>
    <property type="project" value="UniProtKB-UniRule"/>
</dbReference>
<feature type="compositionally biased region" description="Basic residues" evidence="8">
    <location>
        <begin position="1"/>
        <end position="11"/>
    </location>
</feature>
<protein>
    <recommendedName>
        <fullName evidence="7">Cell division protein CrgA</fullName>
    </recommendedName>
</protein>
<feature type="transmembrane region" description="Helical" evidence="7">
    <location>
        <begin position="66"/>
        <end position="83"/>
    </location>
</feature>
<dbReference type="GO" id="GO:0005886">
    <property type="term" value="C:plasma membrane"/>
    <property type="evidence" value="ECO:0007669"/>
    <property type="project" value="UniProtKB-SubCell"/>
</dbReference>
<evidence type="ECO:0000313" key="9">
    <source>
        <dbReference type="EMBL" id="QSB14754.1"/>
    </source>
</evidence>
<dbReference type="Proteomes" id="UP000662857">
    <property type="component" value="Chromosome"/>
</dbReference>
<evidence type="ECO:0000256" key="2">
    <source>
        <dbReference type="ARBA" id="ARBA00022618"/>
    </source>
</evidence>
<keyword evidence="4 7" id="KW-1133">Transmembrane helix</keyword>
<evidence type="ECO:0000256" key="5">
    <source>
        <dbReference type="ARBA" id="ARBA00023136"/>
    </source>
</evidence>
<evidence type="ECO:0000256" key="8">
    <source>
        <dbReference type="SAM" id="MobiDB-lite"/>
    </source>
</evidence>
<dbReference type="EMBL" id="CP070499">
    <property type="protein sequence ID" value="QSB14754.1"/>
    <property type="molecule type" value="Genomic_DNA"/>
</dbReference>
<proteinExistence type="inferred from homology"/>
<keyword evidence="3 7" id="KW-0812">Transmembrane</keyword>
<dbReference type="KEGG" id="nhy:JQS43_25465"/>